<feature type="region of interest" description="Disordered" evidence="1">
    <location>
        <begin position="1"/>
        <end position="26"/>
    </location>
</feature>
<dbReference type="Gene3D" id="3.10.20.90">
    <property type="entry name" value="Phosphatidylinositol 3-kinase Catalytic Subunit, Chain A, domain 1"/>
    <property type="match status" value="2"/>
</dbReference>
<reference evidence="2" key="1">
    <citation type="journal article" date="2023" name="Plant J.">
        <title>Genome sequences and population genomics provide insights into the demographic history, inbreeding, and mutation load of two 'living fossil' tree species of Dipteronia.</title>
        <authorList>
            <person name="Feng Y."/>
            <person name="Comes H.P."/>
            <person name="Chen J."/>
            <person name="Zhu S."/>
            <person name="Lu R."/>
            <person name="Zhang X."/>
            <person name="Li P."/>
            <person name="Qiu J."/>
            <person name="Olsen K.M."/>
            <person name="Qiu Y."/>
        </authorList>
    </citation>
    <scope>NUCLEOTIDE SEQUENCE</scope>
    <source>
        <strain evidence="2">NBL</strain>
    </source>
</reference>
<evidence type="ECO:0008006" key="4">
    <source>
        <dbReference type="Google" id="ProtNLM"/>
    </source>
</evidence>
<dbReference type="AlphaFoldDB" id="A0AAE0A4B1"/>
<gene>
    <name evidence="2" type="ORF">Dsin_023116</name>
</gene>
<protein>
    <recommendedName>
        <fullName evidence="4">Ubiquitin-like domain-containing protein</fullName>
    </recommendedName>
</protein>
<dbReference type="Proteomes" id="UP001281410">
    <property type="component" value="Unassembled WGS sequence"/>
</dbReference>
<keyword evidence="3" id="KW-1185">Reference proteome</keyword>
<evidence type="ECO:0000256" key="1">
    <source>
        <dbReference type="SAM" id="MobiDB-lite"/>
    </source>
</evidence>
<evidence type="ECO:0000313" key="3">
    <source>
        <dbReference type="Proteomes" id="UP001281410"/>
    </source>
</evidence>
<dbReference type="EMBL" id="JANJYJ010000007">
    <property type="protein sequence ID" value="KAK3199701.1"/>
    <property type="molecule type" value="Genomic_DNA"/>
</dbReference>
<dbReference type="SUPFAM" id="SSF54236">
    <property type="entry name" value="Ubiquitin-like"/>
    <property type="match status" value="1"/>
</dbReference>
<evidence type="ECO:0000313" key="2">
    <source>
        <dbReference type="EMBL" id="KAK3199701.1"/>
    </source>
</evidence>
<proteinExistence type="predicted"/>
<dbReference type="PANTHER" id="PTHR10562">
    <property type="entry name" value="SMALL UBIQUITIN-RELATED MODIFIER"/>
    <property type="match status" value="1"/>
</dbReference>
<organism evidence="2 3">
    <name type="scientific">Dipteronia sinensis</name>
    <dbReference type="NCBI Taxonomy" id="43782"/>
    <lineage>
        <taxon>Eukaryota</taxon>
        <taxon>Viridiplantae</taxon>
        <taxon>Streptophyta</taxon>
        <taxon>Embryophyta</taxon>
        <taxon>Tracheophyta</taxon>
        <taxon>Spermatophyta</taxon>
        <taxon>Magnoliopsida</taxon>
        <taxon>eudicotyledons</taxon>
        <taxon>Gunneridae</taxon>
        <taxon>Pentapetalae</taxon>
        <taxon>rosids</taxon>
        <taxon>malvids</taxon>
        <taxon>Sapindales</taxon>
        <taxon>Sapindaceae</taxon>
        <taxon>Hippocastanoideae</taxon>
        <taxon>Acereae</taxon>
        <taxon>Dipteronia</taxon>
    </lineage>
</organism>
<dbReference type="InterPro" id="IPR029071">
    <property type="entry name" value="Ubiquitin-like_domsf"/>
</dbReference>
<feature type="compositionally biased region" description="Polar residues" evidence="1">
    <location>
        <begin position="12"/>
        <end position="21"/>
    </location>
</feature>
<sequence>MSPPPIVKTEQENNNNPNSDHITLRVKDQDQNEVFFWIKKSAPLKMLIDDRLLRPEQTPNEVGLEDSDEIDAFKHQVEG</sequence>
<accession>A0AAE0A4B1</accession>
<name>A0AAE0A4B1_9ROSI</name>
<comment type="caution">
    <text evidence="2">The sequence shown here is derived from an EMBL/GenBank/DDBJ whole genome shotgun (WGS) entry which is preliminary data.</text>
</comment>